<dbReference type="AlphaFoldDB" id="A0A9N9NFX5"/>
<dbReference type="OrthoDB" id="10581444at2759"/>
<dbReference type="EMBL" id="CAJVPZ010028252">
    <property type="protein sequence ID" value="CAG8730775.1"/>
    <property type="molecule type" value="Genomic_DNA"/>
</dbReference>
<protein>
    <submittedName>
        <fullName evidence="1">10169_t:CDS:1</fullName>
    </submittedName>
</protein>
<reference evidence="1" key="1">
    <citation type="submission" date="2021-06" db="EMBL/GenBank/DDBJ databases">
        <authorList>
            <person name="Kallberg Y."/>
            <person name="Tangrot J."/>
            <person name="Rosling A."/>
        </authorList>
    </citation>
    <scope>NUCLEOTIDE SEQUENCE</scope>
    <source>
        <strain evidence="1">IN212</strain>
    </source>
</reference>
<proteinExistence type="predicted"/>
<feature type="non-terminal residue" evidence="1">
    <location>
        <position position="318"/>
    </location>
</feature>
<comment type="caution">
    <text evidence="1">The sequence shown here is derived from an EMBL/GenBank/DDBJ whole genome shotgun (WGS) entry which is preliminary data.</text>
</comment>
<name>A0A9N9NFX5_9GLOM</name>
<feature type="non-terminal residue" evidence="1">
    <location>
        <position position="1"/>
    </location>
</feature>
<gene>
    <name evidence="1" type="ORF">RFULGI_LOCUS12113</name>
</gene>
<evidence type="ECO:0000313" key="1">
    <source>
        <dbReference type="EMBL" id="CAG8730775.1"/>
    </source>
</evidence>
<accession>A0A9N9NFX5</accession>
<organism evidence="1 2">
    <name type="scientific">Racocetra fulgida</name>
    <dbReference type="NCBI Taxonomy" id="60492"/>
    <lineage>
        <taxon>Eukaryota</taxon>
        <taxon>Fungi</taxon>
        <taxon>Fungi incertae sedis</taxon>
        <taxon>Mucoromycota</taxon>
        <taxon>Glomeromycotina</taxon>
        <taxon>Glomeromycetes</taxon>
        <taxon>Diversisporales</taxon>
        <taxon>Gigasporaceae</taxon>
        <taxon>Racocetra</taxon>
    </lineage>
</organism>
<keyword evidence="2" id="KW-1185">Reference proteome</keyword>
<dbReference type="Proteomes" id="UP000789396">
    <property type="component" value="Unassembled WGS sequence"/>
</dbReference>
<sequence length="318" mass="37537">DGSICVWQLDQPVEQSVEQFTKQSVKQSENEFNQPKPFEFYRFINGKDFCEYSSPSLRAVSNNKLIAIRSFLEELKLNPLAHRYSMIECKFYNNGDFLIVASGSFGYFGCNIFKFSNENLNEQGWKINKSIYCGAYEDVNECIISDKEKLMLYGKIQRYLQRLEFISSDDLEGVLLIFEDNSLEIRDPYNLHNIIDGSNIYEELLKPSNEETLRKAEFKTMFKEIIDEKIYYISDECLWVQEVFEKQWITYLQEMLKGYNKTKLLPSKSQLQKILKRFISDKEDNYMKQSHSYEGSLVKWEVHGNEREIEAFLKSDSN</sequence>
<evidence type="ECO:0000313" key="2">
    <source>
        <dbReference type="Proteomes" id="UP000789396"/>
    </source>
</evidence>